<dbReference type="EMBL" id="CADILE010000010">
    <property type="protein sequence ID" value="CAB3885817.1"/>
    <property type="molecule type" value="Genomic_DNA"/>
</dbReference>
<dbReference type="Proteomes" id="UP000494122">
    <property type="component" value="Unassembled WGS sequence"/>
</dbReference>
<organism evidence="2 4">
    <name type="scientific">Achromobacter ruhlandii</name>
    <dbReference type="NCBI Taxonomy" id="72557"/>
    <lineage>
        <taxon>Bacteria</taxon>
        <taxon>Pseudomonadati</taxon>
        <taxon>Pseudomonadota</taxon>
        <taxon>Betaproteobacteria</taxon>
        <taxon>Burkholderiales</taxon>
        <taxon>Alcaligenaceae</taxon>
        <taxon>Achromobacter</taxon>
    </lineage>
</organism>
<name>A0A6S7DST3_9BURK</name>
<proteinExistence type="predicted"/>
<dbReference type="RefSeq" id="WP_054416038.1">
    <property type="nucleotide sequence ID" value="NZ_CADIKY010000005.1"/>
</dbReference>
<evidence type="ECO:0000313" key="4">
    <source>
        <dbReference type="Proteomes" id="UP000494122"/>
    </source>
</evidence>
<keyword evidence="1" id="KW-0732">Signal</keyword>
<protein>
    <submittedName>
        <fullName evidence="3">DUF4952 domain-containing protein</fullName>
    </submittedName>
</protein>
<reference evidence="2 4" key="2">
    <citation type="submission" date="2020-04" db="EMBL/GenBank/DDBJ databases">
        <authorList>
            <person name="De Canck E."/>
        </authorList>
    </citation>
    <scope>NUCLEOTIDE SEQUENCE [LARGE SCALE GENOMIC DNA]</scope>
    <source>
        <strain evidence="2 4">LMG 3328</strain>
    </source>
</reference>
<feature type="signal peptide" evidence="1">
    <location>
        <begin position="1"/>
        <end position="31"/>
    </location>
</feature>
<accession>A0A6S7DST3</accession>
<feature type="chain" id="PRO_5036393121" evidence="1">
    <location>
        <begin position="32"/>
        <end position="150"/>
    </location>
</feature>
<dbReference type="EMBL" id="JABBZE010000489">
    <property type="protein sequence ID" value="NMU92990.1"/>
    <property type="molecule type" value="Genomic_DNA"/>
</dbReference>
<dbReference type="AlphaFoldDB" id="A0A6S7DST3"/>
<gene>
    <name evidence="3" type="ORF">HGQ98_25975</name>
    <name evidence="2" type="ORF">LMG3328_03529</name>
</gene>
<evidence type="ECO:0000313" key="3">
    <source>
        <dbReference type="EMBL" id="NMU92990.1"/>
    </source>
</evidence>
<dbReference type="InterPro" id="IPR032537">
    <property type="entry name" value="DUF4952"/>
</dbReference>
<evidence type="ECO:0000313" key="5">
    <source>
        <dbReference type="Proteomes" id="UP000542405"/>
    </source>
</evidence>
<dbReference type="Proteomes" id="UP000542405">
    <property type="component" value="Unassembled WGS sequence"/>
</dbReference>
<evidence type="ECO:0000313" key="2">
    <source>
        <dbReference type="EMBL" id="CAB3885817.1"/>
    </source>
</evidence>
<evidence type="ECO:0000256" key="1">
    <source>
        <dbReference type="SAM" id="SignalP"/>
    </source>
</evidence>
<reference evidence="3 5" key="1">
    <citation type="submission" date="2020-04" db="EMBL/GenBank/DDBJ databases">
        <title>Achromobacter ruhlandii genome sequencing and assembly.</title>
        <authorList>
            <person name="Martins R.C.R."/>
            <person name="Perdigao-Neto L.V."/>
            <person name="Levin A.S.S."/>
            <person name="Costa S.F."/>
        </authorList>
    </citation>
    <scope>NUCLEOTIDE SEQUENCE [LARGE SCALE GENOMIC DNA]</scope>
    <source>
        <strain evidence="3 5">9035ralo</strain>
    </source>
</reference>
<dbReference type="Pfam" id="PF16310">
    <property type="entry name" value="DUF4952"/>
    <property type="match status" value="1"/>
</dbReference>
<sequence>MMSLARRARLLLLPLLMPLIMLLPAAALAQAAPTPGCEDFLAAWGDKPAAIEYQGCRQEFGQGRPLVARYRLDGAAAAEVERYLQRRFGIEALRFRCCGWEAPPHSWRDPRTGHNYLIGFGSEETLVSSRAQWDRIDNFHIRVERFTEDS</sequence>